<dbReference type="Gene3D" id="3.30.420.10">
    <property type="entry name" value="Ribonuclease H-like superfamily/Ribonuclease H"/>
    <property type="match status" value="1"/>
</dbReference>
<evidence type="ECO:0000313" key="3">
    <source>
        <dbReference type="Proteomes" id="UP000001542"/>
    </source>
</evidence>
<evidence type="ECO:0000313" key="2">
    <source>
        <dbReference type="EMBL" id="EAY02010.1"/>
    </source>
</evidence>
<sequence length="410" mass="48471">MTKADQIQEDWLRYASNQMDLGVPYEKLILEGVPLKKGGKVFKLHLQTFHKALNKLGIDKTFHHCPVPLNLDNTIKIVKGLRENLPKMGYKAATEQIKTDRYFISTHQNEIRDFRERYQNLEDVTIKEIIKNSNDIDSKTKEFYISDRTTLSQKFNPNLQNVNKNTKIHADDIKCFHSKYLFDIDLTKKPTYYQVKKAYTALKILKPPRPRIQKPIRCRYCAKYINMIWHIDIHYLNHQIGSYLFAIIDDCSRYVIDFQYMNEKTSTNTSSVMARAFSLFGTPYAIWADNGGENKGEMYKLLKDCNVQIIHTEAYTPQQNGKIERIWPSVEENCNNPEDLQEYFINYNNKPHMALPINLYTDSHFTPQDYYNFEKKWDFETRPVWFIDGHEQDFNLKTKKPNVRSRDLSD</sequence>
<proteinExistence type="predicted"/>
<reference evidence="2" key="2">
    <citation type="journal article" date="2007" name="Science">
        <title>Draft genome sequence of the sexually transmitted pathogen Trichomonas vaginalis.</title>
        <authorList>
            <person name="Carlton J.M."/>
            <person name="Hirt R.P."/>
            <person name="Silva J.C."/>
            <person name="Delcher A.L."/>
            <person name="Schatz M."/>
            <person name="Zhao Q."/>
            <person name="Wortman J.R."/>
            <person name="Bidwell S.L."/>
            <person name="Alsmark U.C.M."/>
            <person name="Besteiro S."/>
            <person name="Sicheritz-Ponten T."/>
            <person name="Noel C.J."/>
            <person name="Dacks J.B."/>
            <person name="Foster P.G."/>
            <person name="Simillion C."/>
            <person name="Van de Peer Y."/>
            <person name="Miranda-Saavedra D."/>
            <person name="Barton G.J."/>
            <person name="Westrop G.D."/>
            <person name="Mueller S."/>
            <person name="Dessi D."/>
            <person name="Fiori P.L."/>
            <person name="Ren Q."/>
            <person name="Paulsen I."/>
            <person name="Zhang H."/>
            <person name="Bastida-Corcuera F.D."/>
            <person name="Simoes-Barbosa A."/>
            <person name="Brown M.T."/>
            <person name="Hayes R.D."/>
            <person name="Mukherjee M."/>
            <person name="Okumura C.Y."/>
            <person name="Schneider R."/>
            <person name="Smith A.J."/>
            <person name="Vanacova S."/>
            <person name="Villalvazo M."/>
            <person name="Haas B.J."/>
            <person name="Pertea M."/>
            <person name="Feldblyum T.V."/>
            <person name="Utterback T.R."/>
            <person name="Shu C.L."/>
            <person name="Osoegawa K."/>
            <person name="de Jong P.J."/>
            <person name="Hrdy I."/>
            <person name="Horvathova L."/>
            <person name="Zubacova Z."/>
            <person name="Dolezal P."/>
            <person name="Malik S.B."/>
            <person name="Logsdon J.M. Jr."/>
            <person name="Henze K."/>
            <person name="Gupta A."/>
            <person name="Wang C.C."/>
            <person name="Dunne R.L."/>
            <person name="Upcroft J.A."/>
            <person name="Upcroft P."/>
            <person name="White O."/>
            <person name="Salzberg S.L."/>
            <person name="Tang P."/>
            <person name="Chiu C.-H."/>
            <person name="Lee Y.-S."/>
            <person name="Embley T.M."/>
            <person name="Coombs G.H."/>
            <person name="Mottram J.C."/>
            <person name="Tachezy J."/>
            <person name="Fraser-Liggett C.M."/>
            <person name="Johnson P.J."/>
        </authorList>
    </citation>
    <scope>NUCLEOTIDE SEQUENCE [LARGE SCALE GENOMIC DNA]</scope>
    <source>
        <strain evidence="2">G3</strain>
    </source>
</reference>
<name>A2EZC9_TRIV3</name>
<evidence type="ECO:0000259" key="1">
    <source>
        <dbReference type="PROSITE" id="PS50994"/>
    </source>
</evidence>
<dbReference type="InterPro" id="IPR050951">
    <property type="entry name" value="Retrovirus_Pol_polyprotein"/>
</dbReference>
<dbReference type="InterPro" id="IPR036397">
    <property type="entry name" value="RNaseH_sf"/>
</dbReference>
<feature type="domain" description="Integrase catalytic" evidence="1">
    <location>
        <begin position="211"/>
        <end position="332"/>
    </location>
</feature>
<dbReference type="InterPro" id="IPR001584">
    <property type="entry name" value="Integrase_cat-core"/>
</dbReference>
<dbReference type="RefSeq" id="XP_001330836.1">
    <property type="nucleotide sequence ID" value="XM_001330800.1"/>
</dbReference>
<dbReference type="GO" id="GO:0015074">
    <property type="term" value="P:DNA integration"/>
    <property type="evidence" value="ECO:0007669"/>
    <property type="project" value="InterPro"/>
</dbReference>
<dbReference type="EMBL" id="DS113550">
    <property type="protein sequence ID" value="EAY02010.1"/>
    <property type="molecule type" value="Genomic_DNA"/>
</dbReference>
<dbReference type="InParanoid" id="A2EZC9"/>
<accession>A2EZC9</accession>
<dbReference type="Pfam" id="PF00665">
    <property type="entry name" value="rve"/>
    <property type="match status" value="1"/>
</dbReference>
<dbReference type="Proteomes" id="UP000001542">
    <property type="component" value="Unassembled WGS sequence"/>
</dbReference>
<dbReference type="InterPro" id="IPR012337">
    <property type="entry name" value="RNaseH-like_sf"/>
</dbReference>
<dbReference type="VEuPathDB" id="TrichDB:TVAG_217470"/>
<dbReference type="PANTHER" id="PTHR37984">
    <property type="entry name" value="PROTEIN CBG26694"/>
    <property type="match status" value="1"/>
</dbReference>
<protein>
    <submittedName>
        <fullName evidence="2">Integrase core domain containing protein</fullName>
    </submittedName>
</protein>
<dbReference type="GO" id="GO:0003676">
    <property type="term" value="F:nucleic acid binding"/>
    <property type="evidence" value="ECO:0007669"/>
    <property type="project" value="InterPro"/>
</dbReference>
<keyword evidence="3" id="KW-1185">Reference proteome</keyword>
<dbReference type="OrthoDB" id="7970250at2759"/>
<dbReference type="KEGG" id="tva:4759841"/>
<dbReference type="SUPFAM" id="SSF53098">
    <property type="entry name" value="Ribonuclease H-like"/>
    <property type="match status" value="1"/>
</dbReference>
<reference evidence="2" key="1">
    <citation type="submission" date="2006-10" db="EMBL/GenBank/DDBJ databases">
        <authorList>
            <person name="Amadeo P."/>
            <person name="Zhao Q."/>
            <person name="Wortman J."/>
            <person name="Fraser-Liggett C."/>
            <person name="Carlton J."/>
        </authorList>
    </citation>
    <scope>NUCLEOTIDE SEQUENCE</scope>
    <source>
        <strain evidence="2">G3</strain>
    </source>
</reference>
<dbReference type="AlphaFoldDB" id="A2EZC9"/>
<dbReference type="VEuPathDB" id="TrichDB:TVAGG3_0137290"/>
<dbReference type="PROSITE" id="PS50994">
    <property type="entry name" value="INTEGRASE"/>
    <property type="match status" value="1"/>
</dbReference>
<organism evidence="2 3">
    <name type="scientific">Trichomonas vaginalis (strain ATCC PRA-98 / G3)</name>
    <dbReference type="NCBI Taxonomy" id="412133"/>
    <lineage>
        <taxon>Eukaryota</taxon>
        <taxon>Metamonada</taxon>
        <taxon>Parabasalia</taxon>
        <taxon>Trichomonadida</taxon>
        <taxon>Trichomonadidae</taxon>
        <taxon>Trichomonas</taxon>
    </lineage>
</organism>
<gene>
    <name evidence="2" type="ORF">TVAG_217470</name>
</gene>
<dbReference type="PANTHER" id="PTHR37984:SF5">
    <property type="entry name" value="PROTEIN NYNRIN-LIKE"/>
    <property type="match status" value="1"/>
</dbReference>